<keyword evidence="3" id="KW-1185">Reference proteome</keyword>
<protein>
    <submittedName>
        <fullName evidence="2">Uncharacterized protein</fullName>
    </submittedName>
</protein>
<reference evidence="2" key="2">
    <citation type="submission" date="2023-05" db="EMBL/GenBank/DDBJ databases">
        <authorList>
            <consortium name="Lawrence Berkeley National Laboratory"/>
            <person name="Steindorff A."/>
            <person name="Hensen N."/>
            <person name="Bonometti L."/>
            <person name="Westerberg I."/>
            <person name="Brannstrom I.O."/>
            <person name="Guillou S."/>
            <person name="Cros-Aarteil S."/>
            <person name="Calhoun S."/>
            <person name="Haridas S."/>
            <person name="Kuo A."/>
            <person name="Mondo S."/>
            <person name="Pangilinan J."/>
            <person name="Riley R."/>
            <person name="Labutti K."/>
            <person name="Andreopoulos B."/>
            <person name="Lipzen A."/>
            <person name="Chen C."/>
            <person name="Yanf M."/>
            <person name="Daum C."/>
            <person name="Ng V."/>
            <person name="Clum A."/>
            <person name="Ohm R."/>
            <person name="Martin F."/>
            <person name="Silar P."/>
            <person name="Natvig D."/>
            <person name="Lalanne C."/>
            <person name="Gautier V."/>
            <person name="Ament-Velasquez S.L."/>
            <person name="Kruys A."/>
            <person name="Hutchinson M.I."/>
            <person name="Powell A.J."/>
            <person name="Barry K."/>
            <person name="Miller A.N."/>
            <person name="Grigoriev I.V."/>
            <person name="Debuchy R."/>
            <person name="Gladieux P."/>
            <person name="Thoren M.H."/>
            <person name="Johannesson H."/>
        </authorList>
    </citation>
    <scope>NUCLEOTIDE SEQUENCE</scope>
    <source>
        <strain evidence="2">PSN243</strain>
    </source>
</reference>
<sequence>MNSSLSTVGSAHGRESLRAKMGKAIRRVSGGSDKSASIASDPSPPPLWKQIYHSVTRRGRYASGAVNPLSIADDFAPTLPPLDIDFHLFTKEEVAALFAKWGSTEAEATENNEAGSLVVCKTRTAADTATKGCADRASSGDSTPSFRTACESVASWQTARSELSLPTASLNSLASIEEEPQAPAPFSHRCDYFADASSILEAEPDISLPEYSVHEAQVLDGPKLQLTLFEPDLHQELASPQAASVETEVETDETLDSVRPELRDYCTKLSVIYEETTILSTEMVDDDTRPEAEAELVCSTTTTKNKELSFDDLVSVLAKIYGKTPQVPEATSAPHTSVRAEGDDEAETSSVRSEETHTGDSLLDVTSAKPLDMEDLSSEIDSAEMSFSVGDLDEVLEGYRISPGPDQDDGLPIHADESCSSSVHGTNINDDDALPVTEEHLVASTGYDSEGSDSTPFHEDPESEDPDSEGSEAECGQDVED</sequence>
<reference evidence="2" key="1">
    <citation type="journal article" date="2023" name="Mol. Phylogenet. Evol.">
        <title>Genome-scale phylogeny and comparative genomics of the fungal order Sordariales.</title>
        <authorList>
            <person name="Hensen N."/>
            <person name="Bonometti L."/>
            <person name="Westerberg I."/>
            <person name="Brannstrom I.O."/>
            <person name="Guillou S."/>
            <person name="Cros-Aarteil S."/>
            <person name="Calhoun S."/>
            <person name="Haridas S."/>
            <person name="Kuo A."/>
            <person name="Mondo S."/>
            <person name="Pangilinan J."/>
            <person name="Riley R."/>
            <person name="LaButti K."/>
            <person name="Andreopoulos B."/>
            <person name="Lipzen A."/>
            <person name="Chen C."/>
            <person name="Yan M."/>
            <person name="Daum C."/>
            <person name="Ng V."/>
            <person name="Clum A."/>
            <person name="Steindorff A."/>
            <person name="Ohm R.A."/>
            <person name="Martin F."/>
            <person name="Silar P."/>
            <person name="Natvig D.O."/>
            <person name="Lalanne C."/>
            <person name="Gautier V."/>
            <person name="Ament-Velasquez S.L."/>
            <person name="Kruys A."/>
            <person name="Hutchinson M.I."/>
            <person name="Powell A.J."/>
            <person name="Barry K."/>
            <person name="Miller A.N."/>
            <person name="Grigoriev I.V."/>
            <person name="Debuchy R."/>
            <person name="Gladieux P."/>
            <person name="Hiltunen Thoren M."/>
            <person name="Johannesson H."/>
        </authorList>
    </citation>
    <scope>NUCLEOTIDE SEQUENCE</scope>
    <source>
        <strain evidence="2">PSN243</strain>
    </source>
</reference>
<evidence type="ECO:0000256" key="1">
    <source>
        <dbReference type="SAM" id="MobiDB-lite"/>
    </source>
</evidence>
<dbReference type="Proteomes" id="UP001321760">
    <property type="component" value="Unassembled WGS sequence"/>
</dbReference>
<feature type="region of interest" description="Disordered" evidence="1">
    <location>
        <begin position="327"/>
        <end position="370"/>
    </location>
</feature>
<dbReference type="EMBL" id="MU865957">
    <property type="protein sequence ID" value="KAK4446464.1"/>
    <property type="molecule type" value="Genomic_DNA"/>
</dbReference>
<name>A0AAV9GC86_9PEZI</name>
<organism evidence="2 3">
    <name type="scientific">Podospora aff. communis PSN243</name>
    <dbReference type="NCBI Taxonomy" id="3040156"/>
    <lineage>
        <taxon>Eukaryota</taxon>
        <taxon>Fungi</taxon>
        <taxon>Dikarya</taxon>
        <taxon>Ascomycota</taxon>
        <taxon>Pezizomycotina</taxon>
        <taxon>Sordariomycetes</taxon>
        <taxon>Sordariomycetidae</taxon>
        <taxon>Sordariales</taxon>
        <taxon>Podosporaceae</taxon>
        <taxon>Podospora</taxon>
    </lineage>
</organism>
<dbReference type="AlphaFoldDB" id="A0AAV9GC86"/>
<feature type="compositionally biased region" description="Polar residues" evidence="1">
    <location>
        <begin position="418"/>
        <end position="428"/>
    </location>
</feature>
<feature type="region of interest" description="Disordered" evidence="1">
    <location>
        <begin position="398"/>
        <end position="481"/>
    </location>
</feature>
<proteinExistence type="predicted"/>
<accession>A0AAV9GC86</accession>
<evidence type="ECO:0000313" key="3">
    <source>
        <dbReference type="Proteomes" id="UP001321760"/>
    </source>
</evidence>
<gene>
    <name evidence="2" type="ORF">QBC34DRAFT_469902</name>
</gene>
<feature type="region of interest" description="Disordered" evidence="1">
    <location>
        <begin position="1"/>
        <end position="22"/>
    </location>
</feature>
<evidence type="ECO:0000313" key="2">
    <source>
        <dbReference type="EMBL" id="KAK4446464.1"/>
    </source>
</evidence>
<comment type="caution">
    <text evidence="2">The sequence shown here is derived from an EMBL/GenBank/DDBJ whole genome shotgun (WGS) entry which is preliminary data.</text>
</comment>
<feature type="compositionally biased region" description="Acidic residues" evidence="1">
    <location>
        <begin position="461"/>
        <end position="481"/>
    </location>
</feature>